<feature type="compositionally biased region" description="Low complexity" evidence="1">
    <location>
        <begin position="780"/>
        <end position="795"/>
    </location>
</feature>
<feature type="compositionally biased region" description="Polar residues" evidence="1">
    <location>
        <begin position="561"/>
        <end position="572"/>
    </location>
</feature>
<dbReference type="EMBL" id="BEGY01000026">
    <property type="protein sequence ID" value="GAX77605.1"/>
    <property type="molecule type" value="Genomic_DNA"/>
</dbReference>
<comment type="caution">
    <text evidence="2">The sequence shown here is derived from an EMBL/GenBank/DDBJ whole genome shotgun (WGS) entry which is preliminary data.</text>
</comment>
<dbReference type="PANTHER" id="PTHR34958:SF1">
    <property type="entry name" value="ARMADILLO-LIKE HELICAL DOMAIN-CONTAINING PROTEIN"/>
    <property type="match status" value="1"/>
</dbReference>
<feature type="region of interest" description="Disordered" evidence="1">
    <location>
        <begin position="509"/>
        <end position="593"/>
    </location>
</feature>
<protein>
    <submittedName>
        <fullName evidence="2">Uncharacterized protein</fullName>
    </submittedName>
</protein>
<evidence type="ECO:0000313" key="2">
    <source>
        <dbReference type="EMBL" id="GAX77605.1"/>
    </source>
</evidence>
<feature type="region of interest" description="Disordered" evidence="1">
    <location>
        <begin position="121"/>
        <end position="149"/>
    </location>
</feature>
<feature type="region of interest" description="Disordered" evidence="1">
    <location>
        <begin position="1"/>
        <end position="23"/>
    </location>
</feature>
<dbReference type="Proteomes" id="UP000232323">
    <property type="component" value="Unassembled WGS sequence"/>
</dbReference>
<dbReference type="PANTHER" id="PTHR34958">
    <property type="entry name" value="CONDITIONAL LOSS-OF-GROWTH 1"/>
    <property type="match status" value="1"/>
</dbReference>
<sequence>MFAGGPGLSRAISDCTQPRGSANPSSLVLDKYLSDPSTIDATYQALILRAWTEPQSVAVVEKVVSLFKQCILKYIPSIGMLLSIERFCEEIRDSVPLQTHALKSLKYLQGCLQRLRTVSEPSQSSGLSAPLRGAISGTGDGSKGAIKASSHSRYASHTSLASLPSEEVWENNVSSKGAQVGKGEADEKLEVGGPDMMPSWRKEEVSFSVGLLPEAGNHGFQGSPAWAVQGPGVAFRATPSLPRPPGAVTSKNGHQSSMSAIPPPSDASWLRLLPDLNPCFSQPQQGDGEVDGSTVVSLSTLLKCVLDTDPNLIPIHLAEVSGALKAEVALNGKPSRLSSRPQQGKRGGWVPAPRTLFRHQPYNHQEALWASEEDIGVVVEVVLGAAAASSLSPAAARTLSLGAEGEEILDAEEGTGVRPEGAEQDPGGYWESQFKEEGIGQACCAILLKLVMDLYIKAGPGCAYPLVLRMLYKSLLNSPKEARSRAFDLLYNLAVHASLLHGDDIVEHTGGADFGERESQSSTAETPTPIPKPDSTRQTAPSPRVFSQELSPPVSPLKGTSPHSASPRSINDSIAEGAPPAYHHQTAQSPSFPPLLKQSAELELRSAEAGVIGSTASHSTPMDSSERSPLVASSIPGGDWVKRDTFLQWLRAILFPLLCVLCETEEIEEDVWQAGLGCMLQLTTHQGFFVTAWVEALPLRAMSGLLRACVTFNWSEDLYCLLLRLACHLLILDPDQSAAAAATPGLVSSKDPTPLIATTSAPLSSTVRLHRAPGQPHWRSPSSTAIPSISTSPAPLGRSLVGNSSTNSSSKALKFPSPGASPGRTAAGHPAAQLPSPPLGVPLAFGGLPEVLEHLARAPSPDSRLDLLMVLLTRLSPGGRYQQIVVSFAEALNAQALSTALQVAVRCPRPGLASRVVEAVHVCSPDLVKVLPDGPALLAGVLGEVEGCVLAALDGVEEIVNNVQATVAHIQAASSGPSTHRPTAEWQAFKELCKKETASARQLAVHWLHQMLSHAFLVCQTNLLALSPLSLKQSPAGSWRSMLADTMLHVVRVVNGGCELLLQASIRAISELRGTMMEVPGAGSPLTAGEEGLGSSGGGSALEGEVAGTHMAMSALHVTLLWVLQSGDARSMSAIHSLADLVLTAACCPATAHGRTKSTHGPAPDALQMHSPLPIAAALLAGELGLSSQVLQATPTELLVLLLQQCSQHKGSGSDNLILGPISSDGCCRGFSGRPSELKVSTAGVATTAAYSQPEDASLNTSVIFWNESMLERRLALLLALMSRCALDADAFAKHSLAHVIKDQLSSDDARERYLAGLYLLHHWMLNQPHKYWQSLRQLVSQAQRSNDDTLLRNPYVQISAMMIADDRLTGSNDEVMGK</sequence>
<organism evidence="2 3">
    <name type="scientific">Chlamydomonas eustigma</name>
    <dbReference type="NCBI Taxonomy" id="1157962"/>
    <lineage>
        <taxon>Eukaryota</taxon>
        <taxon>Viridiplantae</taxon>
        <taxon>Chlorophyta</taxon>
        <taxon>core chlorophytes</taxon>
        <taxon>Chlorophyceae</taxon>
        <taxon>CS clade</taxon>
        <taxon>Chlamydomonadales</taxon>
        <taxon>Chlamydomonadaceae</taxon>
        <taxon>Chlamydomonas</taxon>
    </lineage>
</organism>
<reference evidence="2 3" key="1">
    <citation type="submission" date="2017-08" db="EMBL/GenBank/DDBJ databases">
        <title>Acidophilic green algal genome provides insights into adaptation to an acidic environment.</title>
        <authorList>
            <person name="Hirooka S."/>
            <person name="Hirose Y."/>
            <person name="Kanesaki Y."/>
            <person name="Higuchi S."/>
            <person name="Fujiwara T."/>
            <person name="Onuma R."/>
            <person name="Era A."/>
            <person name="Ohbayashi R."/>
            <person name="Uzuka A."/>
            <person name="Nozaki H."/>
            <person name="Yoshikawa H."/>
            <person name="Miyagishima S.Y."/>
        </authorList>
    </citation>
    <scope>NUCLEOTIDE SEQUENCE [LARGE SCALE GENOMIC DNA]</scope>
    <source>
        <strain evidence="2 3">NIES-2499</strain>
    </source>
</reference>
<name>A0A250X3G2_9CHLO</name>
<feature type="region of interest" description="Disordered" evidence="1">
    <location>
        <begin position="766"/>
        <end position="833"/>
    </location>
</feature>
<keyword evidence="3" id="KW-1185">Reference proteome</keyword>
<accession>A0A250X3G2</accession>
<gene>
    <name evidence="2" type="ORF">CEUSTIGMA_g5049.t1</name>
</gene>
<evidence type="ECO:0000313" key="3">
    <source>
        <dbReference type="Proteomes" id="UP000232323"/>
    </source>
</evidence>
<proteinExistence type="predicted"/>
<evidence type="ECO:0000256" key="1">
    <source>
        <dbReference type="SAM" id="MobiDB-lite"/>
    </source>
</evidence>
<feature type="compositionally biased region" description="Polar residues" evidence="1">
    <location>
        <begin position="14"/>
        <end position="23"/>
    </location>
</feature>
<dbReference type="OrthoDB" id="535174at2759"/>
<feature type="region of interest" description="Disordered" evidence="1">
    <location>
        <begin position="166"/>
        <end position="197"/>
    </location>
</feature>